<sequence>MVSKFAPSSRSVPRPIDPCFTLKRAATTISLSAHLFSLGSHTHRLQRLLNKSTPFFQINKIVSALLTHGVWKLPKTCNFTPGVPVGSMLSKATKGVSEILNKFQDVKFTCEYKYDGERAQFPDVVAAVSRLKKSNVSSFVLDCELVAYDRAKKNILPFRVLSTRARKNVALNDIKVDVCIFSFDLLYLNGQALLQENLRIRREFATAITSNDVEEVQKFLHQAVDVRRLARFGTRFSEEMLEQQFASLRSRVIPKPKTYYRYAETINPDVWFETSEV</sequence>
<evidence type="ECO:0000259" key="11">
    <source>
        <dbReference type="PROSITE" id="PS50160"/>
    </source>
</evidence>
<comment type="subcellular location">
    <subcellularLocation>
        <location evidence="1">Nucleus</location>
    </subcellularLocation>
</comment>
<dbReference type="Gene3D" id="3.30.470.30">
    <property type="entry name" value="DNA ligase/mRNA capping enzyme"/>
    <property type="match status" value="2"/>
</dbReference>
<dbReference type="InterPro" id="IPR012310">
    <property type="entry name" value="DNA_ligase_ATP-dep_cent"/>
</dbReference>
<dbReference type="GO" id="GO:0006273">
    <property type="term" value="P:lagging strand elongation"/>
    <property type="evidence" value="ECO:0007669"/>
    <property type="project" value="TreeGrafter"/>
</dbReference>
<dbReference type="Gene3D" id="1.10.3260.10">
    <property type="entry name" value="DNA ligase, ATP-dependent, N-terminal domain"/>
    <property type="match status" value="1"/>
</dbReference>
<dbReference type="PROSITE" id="PS00697">
    <property type="entry name" value="DNA_LIGASE_A1"/>
    <property type="match status" value="1"/>
</dbReference>
<evidence type="ECO:0000256" key="2">
    <source>
        <dbReference type="ARBA" id="ARBA00007572"/>
    </source>
</evidence>
<dbReference type="GO" id="GO:0003677">
    <property type="term" value="F:DNA binding"/>
    <property type="evidence" value="ECO:0007669"/>
    <property type="project" value="InterPro"/>
</dbReference>
<dbReference type="SUPFAM" id="SSF56091">
    <property type="entry name" value="DNA ligase/mRNA capping enzyme, catalytic domain"/>
    <property type="match status" value="1"/>
</dbReference>
<dbReference type="GO" id="GO:0006310">
    <property type="term" value="P:DNA recombination"/>
    <property type="evidence" value="ECO:0007669"/>
    <property type="project" value="UniProtKB-KW"/>
</dbReference>
<dbReference type="GO" id="GO:0005634">
    <property type="term" value="C:nucleus"/>
    <property type="evidence" value="ECO:0007669"/>
    <property type="project" value="UniProtKB-SubCell"/>
</dbReference>
<keyword evidence="9" id="KW-0234">DNA repair</keyword>
<keyword evidence="5" id="KW-0547">Nucleotide-binding</keyword>
<keyword evidence="8" id="KW-0233">DNA recombination</keyword>
<evidence type="ECO:0000313" key="12">
    <source>
        <dbReference type="EMBL" id="KAK7259790.1"/>
    </source>
</evidence>
<feature type="domain" description="ATP-dependent DNA ligase family profile" evidence="11">
    <location>
        <begin position="171"/>
        <end position="208"/>
    </location>
</feature>
<proteinExistence type="inferred from homology"/>
<dbReference type="CDD" id="cd07900">
    <property type="entry name" value="Adenylation_DNA_ligase_I_Euk"/>
    <property type="match status" value="1"/>
</dbReference>
<dbReference type="PANTHER" id="PTHR45674">
    <property type="entry name" value="DNA LIGASE 1/3 FAMILY MEMBER"/>
    <property type="match status" value="1"/>
</dbReference>
<dbReference type="FunFam" id="3.30.470.30:FF:000002">
    <property type="entry name" value="DNA ligase"/>
    <property type="match status" value="1"/>
</dbReference>
<dbReference type="InterPro" id="IPR016059">
    <property type="entry name" value="DNA_ligase_ATP-dep_CS"/>
</dbReference>
<organism evidence="12 13">
    <name type="scientific">Crotalaria pallida</name>
    <name type="common">Smooth rattlebox</name>
    <name type="synonym">Crotalaria striata</name>
    <dbReference type="NCBI Taxonomy" id="3830"/>
    <lineage>
        <taxon>Eukaryota</taxon>
        <taxon>Viridiplantae</taxon>
        <taxon>Streptophyta</taxon>
        <taxon>Embryophyta</taxon>
        <taxon>Tracheophyta</taxon>
        <taxon>Spermatophyta</taxon>
        <taxon>Magnoliopsida</taxon>
        <taxon>eudicotyledons</taxon>
        <taxon>Gunneridae</taxon>
        <taxon>Pentapetalae</taxon>
        <taxon>rosids</taxon>
        <taxon>fabids</taxon>
        <taxon>Fabales</taxon>
        <taxon>Fabaceae</taxon>
        <taxon>Papilionoideae</taxon>
        <taxon>50 kb inversion clade</taxon>
        <taxon>genistoids sensu lato</taxon>
        <taxon>core genistoids</taxon>
        <taxon>Crotalarieae</taxon>
        <taxon>Crotalaria</taxon>
    </lineage>
</organism>
<comment type="similarity">
    <text evidence="2">Belongs to the ATP-dependent DNA ligase family.</text>
</comment>
<dbReference type="InterPro" id="IPR036599">
    <property type="entry name" value="DNA_ligase_N_sf"/>
</dbReference>
<dbReference type="PROSITE" id="PS50160">
    <property type="entry name" value="DNA_LIGASE_A3"/>
    <property type="match status" value="1"/>
</dbReference>
<protein>
    <recommendedName>
        <fullName evidence="11">ATP-dependent DNA ligase family profile domain-containing protein</fullName>
    </recommendedName>
</protein>
<keyword evidence="6" id="KW-0227">DNA damage</keyword>
<evidence type="ECO:0000256" key="4">
    <source>
        <dbReference type="ARBA" id="ARBA00022705"/>
    </source>
</evidence>
<keyword evidence="13" id="KW-1185">Reference proteome</keyword>
<evidence type="ECO:0000256" key="3">
    <source>
        <dbReference type="ARBA" id="ARBA00022598"/>
    </source>
</evidence>
<evidence type="ECO:0000256" key="7">
    <source>
        <dbReference type="ARBA" id="ARBA00022840"/>
    </source>
</evidence>
<keyword evidence="7" id="KW-0067">ATP-binding</keyword>
<name>A0AAN9ENP4_CROPI</name>
<evidence type="ECO:0000313" key="13">
    <source>
        <dbReference type="Proteomes" id="UP001372338"/>
    </source>
</evidence>
<evidence type="ECO:0000256" key="1">
    <source>
        <dbReference type="ARBA" id="ARBA00004123"/>
    </source>
</evidence>
<dbReference type="Proteomes" id="UP001372338">
    <property type="component" value="Unassembled WGS sequence"/>
</dbReference>
<dbReference type="Pfam" id="PF01068">
    <property type="entry name" value="DNA_ligase_A_M"/>
    <property type="match status" value="1"/>
</dbReference>
<evidence type="ECO:0000256" key="10">
    <source>
        <dbReference type="ARBA" id="ARBA00023242"/>
    </source>
</evidence>
<dbReference type="GO" id="GO:0006281">
    <property type="term" value="P:DNA repair"/>
    <property type="evidence" value="ECO:0007669"/>
    <property type="project" value="UniProtKB-KW"/>
</dbReference>
<keyword evidence="10" id="KW-0539">Nucleus</keyword>
<dbReference type="GO" id="GO:0005524">
    <property type="term" value="F:ATP binding"/>
    <property type="evidence" value="ECO:0007669"/>
    <property type="project" value="UniProtKB-KW"/>
</dbReference>
<evidence type="ECO:0000256" key="9">
    <source>
        <dbReference type="ARBA" id="ARBA00023204"/>
    </source>
</evidence>
<dbReference type="EMBL" id="JAYWIO010000005">
    <property type="protein sequence ID" value="KAK7259790.1"/>
    <property type="molecule type" value="Genomic_DNA"/>
</dbReference>
<accession>A0AAN9ENP4</accession>
<evidence type="ECO:0000256" key="5">
    <source>
        <dbReference type="ARBA" id="ARBA00022741"/>
    </source>
</evidence>
<dbReference type="GO" id="GO:0003910">
    <property type="term" value="F:DNA ligase (ATP) activity"/>
    <property type="evidence" value="ECO:0007669"/>
    <property type="project" value="InterPro"/>
</dbReference>
<evidence type="ECO:0000256" key="6">
    <source>
        <dbReference type="ARBA" id="ARBA00022763"/>
    </source>
</evidence>
<dbReference type="GO" id="GO:0005739">
    <property type="term" value="C:mitochondrion"/>
    <property type="evidence" value="ECO:0007669"/>
    <property type="project" value="TreeGrafter"/>
</dbReference>
<dbReference type="InterPro" id="IPR050191">
    <property type="entry name" value="ATP-dep_DNA_ligase"/>
</dbReference>
<reference evidence="12 13" key="1">
    <citation type="submission" date="2024-01" db="EMBL/GenBank/DDBJ databases">
        <title>The genomes of 5 underutilized Papilionoideae crops provide insights into root nodulation and disease resistanc.</title>
        <authorList>
            <person name="Yuan L."/>
        </authorList>
    </citation>
    <scope>NUCLEOTIDE SEQUENCE [LARGE SCALE GENOMIC DNA]</scope>
    <source>
        <strain evidence="12">ZHUSHIDOU_FW_LH</strain>
        <tissue evidence="12">Leaf</tissue>
    </source>
</reference>
<gene>
    <name evidence="12" type="ORF">RIF29_25405</name>
</gene>
<dbReference type="AlphaFoldDB" id="A0AAN9ENP4"/>
<comment type="caution">
    <text evidence="12">The sequence shown here is derived from an EMBL/GenBank/DDBJ whole genome shotgun (WGS) entry which is preliminary data.</text>
</comment>
<dbReference type="PANTHER" id="PTHR45674:SF4">
    <property type="entry name" value="DNA LIGASE 1"/>
    <property type="match status" value="1"/>
</dbReference>
<keyword evidence="4" id="KW-0235">DNA replication</keyword>
<keyword evidence="3" id="KW-0436">Ligase</keyword>
<evidence type="ECO:0000256" key="8">
    <source>
        <dbReference type="ARBA" id="ARBA00023172"/>
    </source>
</evidence>